<dbReference type="GO" id="GO:0008168">
    <property type="term" value="F:methyltransferase activity"/>
    <property type="evidence" value="ECO:0007669"/>
    <property type="project" value="UniProtKB-KW"/>
</dbReference>
<dbReference type="AlphaFoldDB" id="A0A7D5LA00"/>
<keyword evidence="1" id="KW-0489">Methyltransferase</keyword>
<dbReference type="KEGG" id="halu:HUG12_06870"/>
<name>A0A7D5LA00_9EURY</name>
<dbReference type="InterPro" id="IPR011257">
    <property type="entry name" value="DNA_glycosylase"/>
</dbReference>
<dbReference type="EMBL" id="CP058579">
    <property type="protein sequence ID" value="QLG61471.1"/>
    <property type="molecule type" value="Genomic_DNA"/>
</dbReference>
<keyword evidence="1" id="KW-0808">Transferase</keyword>
<proteinExistence type="predicted"/>
<evidence type="ECO:0000313" key="2">
    <source>
        <dbReference type="Proteomes" id="UP000509626"/>
    </source>
</evidence>
<sequence length="194" mass="22060">MSIDDLESSEPYSEELDIDLRSGDDGELFEWFLASLPFDGRISEGTAKRTYRAFENHDLLTPGAILDAGFDYPVNPMMREGGYVRHDNRRSEQVLRDCETLIEEYDGSLNALHEAAADAEALEERIDAFHGVGPVTTNIFLRELRPIRAKTDPEPLDVVREAAARANVDPDRYDRKSEAFVRVEAGLIRRRHEH</sequence>
<dbReference type="RefSeq" id="WP_179268056.1">
    <property type="nucleotide sequence ID" value="NZ_CP058579.1"/>
</dbReference>
<dbReference type="GO" id="GO:0032259">
    <property type="term" value="P:methylation"/>
    <property type="evidence" value="ECO:0007669"/>
    <property type="project" value="UniProtKB-KW"/>
</dbReference>
<protein>
    <submittedName>
        <fullName evidence="1">DNA methylase</fullName>
    </submittedName>
</protein>
<keyword evidence="2" id="KW-1185">Reference proteome</keyword>
<organism evidence="1 2">
    <name type="scientific">Halorarum salinum</name>
    <dbReference type="NCBI Taxonomy" id="2743089"/>
    <lineage>
        <taxon>Archaea</taxon>
        <taxon>Methanobacteriati</taxon>
        <taxon>Methanobacteriota</taxon>
        <taxon>Stenosarchaea group</taxon>
        <taxon>Halobacteria</taxon>
        <taxon>Halobacteriales</taxon>
        <taxon>Haloferacaceae</taxon>
        <taxon>Halorarum</taxon>
    </lineage>
</organism>
<reference evidence="1 2" key="1">
    <citation type="submission" date="2020-06" db="EMBL/GenBank/DDBJ databases">
        <title>NJ-3-1, isolated from saline soil.</title>
        <authorList>
            <person name="Cui H.L."/>
            <person name="Shi X."/>
        </authorList>
    </citation>
    <scope>NUCLEOTIDE SEQUENCE [LARGE SCALE GENOMIC DNA]</scope>
    <source>
        <strain evidence="1 2">NJ-3-1</strain>
    </source>
</reference>
<dbReference type="GeneID" id="56037167"/>
<evidence type="ECO:0000313" key="1">
    <source>
        <dbReference type="EMBL" id="QLG61471.1"/>
    </source>
</evidence>
<dbReference type="OrthoDB" id="146820at2157"/>
<dbReference type="GO" id="GO:0006281">
    <property type="term" value="P:DNA repair"/>
    <property type="evidence" value="ECO:0007669"/>
    <property type="project" value="InterPro"/>
</dbReference>
<gene>
    <name evidence="1" type="ORF">HUG12_06870</name>
</gene>
<dbReference type="SUPFAM" id="SSF48150">
    <property type="entry name" value="DNA-glycosylase"/>
    <property type="match status" value="1"/>
</dbReference>
<accession>A0A7D5LA00</accession>
<dbReference type="Proteomes" id="UP000509626">
    <property type="component" value="Chromosome"/>
</dbReference>